<dbReference type="InterPro" id="IPR036661">
    <property type="entry name" value="Luciferase-like_sf"/>
</dbReference>
<dbReference type="RefSeq" id="WP_104122465.1">
    <property type="nucleotide sequence ID" value="NZ_PRKW01000006.1"/>
</dbReference>
<evidence type="ECO:0000313" key="4">
    <source>
        <dbReference type="Proteomes" id="UP000239297"/>
    </source>
</evidence>
<evidence type="ECO:0000256" key="1">
    <source>
        <dbReference type="ARBA" id="ARBA00007789"/>
    </source>
</evidence>
<comment type="similarity">
    <text evidence="1">To bacterial alkanal monooxygenase alpha and beta chains.</text>
</comment>
<dbReference type="Pfam" id="PF00296">
    <property type="entry name" value="Bac_luciferase"/>
    <property type="match status" value="1"/>
</dbReference>
<gene>
    <name evidence="3" type="ORF">C4K88_15175</name>
</gene>
<keyword evidence="4" id="KW-1185">Reference proteome</keyword>
<dbReference type="Gene3D" id="3.20.20.30">
    <property type="entry name" value="Luciferase-like domain"/>
    <property type="match status" value="1"/>
</dbReference>
<dbReference type="InterPro" id="IPR019949">
    <property type="entry name" value="CmoO-like"/>
</dbReference>
<feature type="domain" description="Luciferase-like" evidence="2">
    <location>
        <begin position="13"/>
        <end position="291"/>
    </location>
</feature>
<dbReference type="EMBL" id="PRKW01000006">
    <property type="protein sequence ID" value="PPB48291.1"/>
    <property type="molecule type" value="Genomic_DNA"/>
</dbReference>
<accession>A0A2S5IUR7</accession>
<dbReference type="InterPro" id="IPR011251">
    <property type="entry name" value="Luciferase-like_dom"/>
</dbReference>
<organism evidence="3 4">
    <name type="scientific">Arthrobacter pityocampae</name>
    <dbReference type="NCBI Taxonomy" id="547334"/>
    <lineage>
        <taxon>Bacteria</taxon>
        <taxon>Bacillati</taxon>
        <taxon>Actinomycetota</taxon>
        <taxon>Actinomycetes</taxon>
        <taxon>Micrococcales</taxon>
        <taxon>Micrococcaceae</taxon>
        <taxon>Arthrobacter</taxon>
    </lineage>
</organism>
<dbReference type="Proteomes" id="UP000239297">
    <property type="component" value="Unassembled WGS sequence"/>
</dbReference>
<proteinExistence type="predicted"/>
<reference evidence="3 4" key="1">
    <citation type="journal article" date="2014" name="Int. J. Syst. Evol. Microbiol.">
        <title>Arthrobacter pityocampae sp. nov., isolated from Thaumetopoea pityocampa (Lep., Thaumetopoeidae).</title>
        <authorList>
            <person name="Ince I.A."/>
            <person name="Demirbag Z."/>
            <person name="Kati H."/>
        </authorList>
    </citation>
    <scope>NUCLEOTIDE SEQUENCE [LARGE SCALE GENOMIC DNA]</scope>
    <source>
        <strain evidence="3 4">Tp2</strain>
    </source>
</reference>
<dbReference type="SUPFAM" id="SSF51679">
    <property type="entry name" value="Bacterial luciferase-like"/>
    <property type="match status" value="1"/>
</dbReference>
<dbReference type="GO" id="GO:0005829">
    <property type="term" value="C:cytosol"/>
    <property type="evidence" value="ECO:0007669"/>
    <property type="project" value="TreeGrafter"/>
</dbReference>
<evidence type="ECO:0000313" key="3">
    <source>
        <dbReference type="EMBL" id="PPB48291.1"/>
    </source>
</evidence>
<protein>
    <submittedName>
        <fullName evidence="3">LLM class flavin-dependent oxidoreductase</fullName>
    </submittedName>
</protein>
<dbReference type="PANTHER" id="PTHR30137">
    <property type="entry name" value="LUCIFERASE-LIKE MONOOXYGENASE"/>
    <property type="match status" value="1"/>
</dbReference>
<dbReference type="GO" id="GO:0016705">
    <property type="term" value="F:oxidoreductase activity, acting on paired donors, with incorporation or reduction of molecular oxygen"/>
    <property type="evidence" value="ECO:0007669"/>
    <property type="project" value="InterPro"/>
</dbReference>
<dbReference type="OrthoDB" id="9780518at2"/>
<dbReference type="NCBIfam" id="TIGR03558">
    <property type="entry name" value="oxido_grp_1"/>
    <property type="match status" value="1"/>
</dbReference>
<name>A0A2S5IUR7_9MICC</name>
<dbReference type="AlphaFoldDB" id="A0A2S5IUR7"/>
<dbReference type="PANTHER" id="PTHR30137:SF6">
    <property type="entry name" value="LUCIFERASE-LIKE MONOOXYGENASE"/>
    <property type="match status" value="1"/>
</dbReference>
<comment type="caution">
    <text evidence="3">The sequence shown here is derived from an EMBL/GenBank/DDBJ whole genome shotgun (WGS) entry which is preliminary data.</text>
</comment>
<sequence>MPLPFAALSILDRAQSRTGSSEADALHHVIARAQRAERLGYRRFWVAEHHGVPGIAGSVPAVLAAAVASATSSIRIGTGGIMLPNHQPLVVAEQAATLTALTGGRFDLGVGRSLGFTSAVRSALRADKEASGRFERDLTELLAFLEGTAPVTARPTDGGRTPVFVLATGQGLDIAARAGLAVVLGGPALLRDADPALERYRESFRASRWWDAPYVTVSLNVAVAGTTAAARHLLLPEARALAVSRTMGSFPPLDAAAVALTERQDGLVRESLAAAVYGTEDEVEQQLTALQGRTGADELMVSGGAHDLDAQAASDGLLAALARPRLPTAGVVS</sequence>
<evidence type="ECO:0000259" key="2">
    <source>
        <dbReference type="Pfam" id="PF00296"/>
    </source>
</evidence>
<dbReference type="InterPro" id="IPR050766">
    <property type="entry name" value="Bact_Lucif_Oxidored"/>
</dbReference>